<comment type="catalytic activity">
    <reaction evidence="3">
        <text>L-seryl-[protein] + ATP = O-phospho-L-seryl-[protein] + ADP + H(+)</text>
        <dbReference type="Rhea" id="RHEA:17989"/>
        <dbReference type="Rhea" id="RHEA-COMP:9863"/>
        <dbReference type="Rhea" id="RHEA-COMP:11604"/>
        <dbReference type="ChEBI" id="CHEBI:15378"/>
        <dbReference type="ChEBI" id="CHEBI:29999"/>
        <dbReference type="ChEBI" id="CHEBI:30616"/>
        <dbReference type="ChEBI" id="CHEBI:83421"/>
        <dbReference type="ChEBI" id="CHEBI:456216"/>
        <dbReference type="EC" id="2.7.11.1"/>
    </reaction>
</comment>
<dbReference type="Proteomes" id="UP000799324">
    <property type="component" value="Unassembled WGS sequence"/>
</dbReference>
<dbReference type="OrthoDB" id="5584477at2759"/>
<evidence type="ECO:0000313" key="6">
    <source>
        <dbReference type="EMBL" id="KAF2647234.1"/>
    </source>
</evidence>
<protein>
    <recommendedName>
        <fullName evidence="1">non-specific serine/threonine protein kinase</fullName>
        <ecNumber evidence="1">2.7.11.1</ecNumber>
    </recommendedName>
</protein>
<dbReference type="EC" id="2.7.11.1" evidence="1"/>
<keyword evidence="7" id="KW-1185">Reference proteome</keyword>
<comment type="catalytic activity">
    <reaction evidence="2">
        <text>L-threonyl-[protein] + ATP = O-phospho-L-threonyl-[protein] + ADP + H(+)</text>
        <dbReference type="Rhea" id="RHEA:46608"/>
        <dbReference type="Rhea" id="RHEA-COMP:11060"/>
        <dbReference type="Rhea" id="RHEA-COMP:11605"/>
        <dbReference type="ChEBI" id="CHEBI:15378"/>
        <dbReference type="ChEBI" id="CHEBI:30013"/>
        <dbReference type="ChEBI" id="CHEBI:30616"/>
        <dbReference type="ChEBI" id="CHEBI:61977"/>
        <dbReference type="ChEBI" id="CHEBI:456216"/>
        <dbReference type="EC" id="2.7.11.1"/>
    </reaction>
</comment>
<dbReference type="InterPro" id="IPR040976">
    <property type="entry name" value="Pkinase_fungal"/>
</dbReference>
<evidence type="ECO:0000256" key="4">
    <source>
        <dbReference type="SAM" id="MobiDB-lite"/>
    </source>
</evidence>
<evidence type="ECO:0000259" key="5">
    <source>
        <dbReference type="Pfam" id="PF17667"/>
    </source>
</evidence>
<feature type="compositionally biased region" description="Polar residues" evidence="4">
    <location>
        <begin position="489"/>
        <end position="511"/>
    </location>
</feature>
<accession>A0A6A6SM39</accession>
<proteinExistence type="predicted"/>
<dbReference type="AlphaFoldDB" id="A0A6A6SM39"/>
<dbReference type="Pfam" id="PF17667">
    <property type="entry name" value="Pkinase_fungal"/>
    <property type="match status" value="1"/>
</dbReference>
<reference evidence="6" key="1">
    <citation type="journal article" date="2020" name="Stud. Mycol.">
        <title>101 Dothideomycetes genomes: a test case for predicting lifestyles and emergence of pathogens.</title>
        <authorList>
            <person name="Haridas S."/>
            <person name="Albert R."/>
            <person name="Binder M."/>
            <person name="Bloem J."/>
            <person name="Labutti K."/>
            <person name="Salamov A."/>
            <person name="Andreopoulos B."/>
            <person name="Baker S."/>
            <person name="Barry K."/>
            <person name="Bills G."/>
            <person name="Bluhm B."/>
            <person name="Cannon C."/>
            <person name="Castanera R."/>
            <person name="Culley D."/>
            <person name="Daum C."/>
            <person name="Ezra D."/>
            <person name="Gonzalez J."/>
            <person name="Henrissat B."/>
            <person name="Kuo A."/>
            <person name="Liang C."/>
            <person name="Lipzen A."/>
            <person name="Lutzoni F."/>
            <person name="Magnuson J."/>
            <person name="Mondo S."/>
            <person name="Nolan M."/>
            <person name="Ohm R."/>
            <person name="Pangilinan J."/>
            <person name="Park H.-J."/>
            <person name="Ramirez L."/>
            <person name="Alfaro M."/>
            <person name="Sun H."/>
            <person name="Tritt A."/>
            <person name="Yoshinaga Y."/>
            <person name="Zwiers L.-H."/>
            <person name="Turgeon B."/>
            <person name="Goodwin S."/>
            <person name="Spatafora J."/>
            <person name="Crous P."/>
            <person name="Grigoriev I."/>
        </authorList>
    </citation>
    <scope>NUCLEOTIDE SEQUENCE</scope>
    <source>
        <strain evidence="6">CBS 122681</strain>
    </source>
</reference>
<dbReference type="PANTHER" id="PTHR38248">
    <property type="entry name" value="FUNK1 6"/>
    <property type="match status" value="1"/>
</dbReference>
<evidence type="ECO:0000256" key="1">
    <source>
        <dbReference type="ARBA" id="ARBA00012513"/>
    </source>
</evidence>
<dbReference type="Gene3D" id="1.10.510.10">
    <property type="entry name" value="Transferase(Phosphotransferase) domain 1"/>
    <property type="match status" value="1"/>
</dbReference>
<dbReference type="PROSITE" id="PS00109">
    <property type="entry name" value="PROTEIN_KINASE_TYR"/>
    <property type="match status" value="1"/>
</dbReference>
<dbReference type="InterPro" id="IPR011009">
    <property type="entry name" value="Kinase-like_dom_sf"/>
</dbReference>
<evidence type="ECO:0000256" key="2">
    <source>
        <dbReference type="ARBA" id="ARBA00047899"/>
    </source>
</evidence>
<evidence type="ECO:0000313" key="7">
    <source>
        <dbReference type="Proteomes" id="UP000799324"/>
    </source>
</evidence>
<organism evidence="6 7">
    <name type="scientific">Lophiostoma macrostomum CBS 122681</name>
    <dbReference type="NCBI Taxonomy" id="1314788"/>
    <lineage>
        <taxon>Eukaryota</taxon>
        <taxon>Fungi</taxon>
        <taxon>Dikarya</taxon>
        <taxon>Ascomycota</taxon>
        <taxon>Pezizomycotina</taxon>
        <taxon>Dothideomycetes</taxon>
        <taxon>Pleosporomycetidae</taxon>
        <taxon>Pleosporales</taxon>
        <taxon>Lophiostomataceae</taxon>
        <taxon>Lophiostoma</taxon>
    </lineage>
</organism>
<dbReference type="SUPFAM" id="SSF56112">
    <property type="entry name" value="Protein kinase-like (PK-like)"/>
    <property type="match status" value="1"/>
</dbReference>
<evidence type="ECO:0000256" key="3">
    <source>
        <dbReference type="ARBA" id="ARBA00048679"/>
    </source>
</evidence>
<name>A0A6A6SM39_9PLEO</name>
<sequence>MRIRLTLGHILGHLRNPRHRCGTLLTDVGLRKQTYHLVGALFELPASAALPSISARLNLDIDLFLLMVAISRRDLNARCAIPLLHAVLTQKPDDVVWNHVYQLLAKSMPPPSSPQSTRSAQQPSWMLSGESLANTYELSEYVDPILKHEVNDSITINHPDVLDTFFGQNSQVALLTKIVFDGCKKADPPLFQDGDGWADWPKASGELGALKFLRSHISQFLSIASKHGFQPAKPRYCVRTLIQHNSTPINIRKLDVGIADGVGSIPKEGHQQNYASSHILVPGELKSNPGEDAHSTTWLDLVNHVREIFNAQGRARRFVLGFTMCGPTMRLWECDRLGVVGSTPFDINQEGEKFIMVILGFLWMSDEELGFDPTVVEDTAPYMDIQRNGATERIRLGEQIRLQRSMVGRATTCWIGHLDGKPDHQLVIKDSWQFTEQPEEGLLLKEATDAGVKNVARYYHHETVLVENGKDDVLMNVRKGLSRSGGRNPFSQLQPSRSDSGAGSGTSSLPGTSRDEASSTIAALKRERSSGDAHGLMSSPKRTRLSSPATDNPPPRNRIHRRLFMQDVGKDILSASSPRGILVGLLGGLKGHESLLDANILHRDISMGNIVLNMAEDDGFLIDLDLAIKIDRDTVSGAPSQIGTKAYMAVGALNGEQHSFMHDLEYFFWVLFWICMHCTGPQSYRTVEEWERWNFFSTTGLAMLKLGLVIEEDKFTAYLEEYMTSYCTPLTQCLQALRKVVFSDGKRWRTEDRQLYERMRDVFQSGIDSLGV</sequence>
<gene>
    <name evidence="6" type="ORF">K491DRAFT_614914</name>
</gene>
<dbReference type="PANTHER" id="PTHR38248:SF2">
    <property type="entry name" value="FUNK1 11"/>
    <property type="match status" value="1"/>
</dbReference>
<feature type="region of interest" description="Disordered" evidence="4">
    <location>
        <begin position="480"/>
        <end position="560"/>
    </location>
</feature>
<feature type="domain" description="Fungal-type protein kinase" evidence="5">
    <location>
        <begin position="265"/>
        <end position="675"/>
    </location>
</feature>
<dbReference type="GO" id="GO:0004674">
    <property type="term" value="F:protein serine/threonine kinase activity"/>
    <property type="evidence" value="ECO:0007669"/>
    <property type="project" value="UniProtKB-EC"/>
</dbReference>
<dbReference type="InterPro" id="IPR008266">
    <property type="entry name" value="Tyr_kinase_AS"/>
</dbReference>
<dbReference type="EMBL" id="MU004653">
    <property type="protein sequence ID" value="KAF2647234.1"/>
    <property type="molecule type" value="Genomic_DNA"/>
</dbReference>